<feature type="transmembrane region" description="Helical" evidence="5">
    <location>
        <begin position="378"/>
        <end position="400"/>
    </location>
</feature>
<name>A0ABN8L7Y6_CHISP</name>
<keyword evidence="2 5" id="KW-0812">Transmembrane</keyword>
<evidence type="ECO:0000313" key="7">
    <source>
        <dbReference type="EMBL" id="CAH2984702.1"/>
    </source>
</evidence>
<feature type="transmembrane region" description="Helical" evidence="5">
    <location>
        <begin position="217"/>
        <end position="237"/>
    </location>
</feature>
<feature type="transmembrane region" description="Helical" evidence="5">
    <location>
        <begin position="293"/>
        <end position="315"/>
    </location>
</feature>
<evidence type="ECO:0000256" key="5">
    <source>
        <dbReference type="SAM" id="Phobius"/>
    </source>
</evidence>
<evidence type="ECO:0000256" key="4">
    <source>
        <dbReference type="ARBA" id="ARBA00023136"/>
    </source>
</evidence>
<dbReference type="InterPro" id="IPR013057">
    <property type="entry name" value="AA_transpt_TM"/>
</dbReference>
<comment type="subcellular location">
    <subcellularLocation>
        <location evidence="1">Membrane</location>
        <topology evidence="1">Multi-pass membrane protein</topology>
    </subcellularLocation>
</comment>
<evidence type="ECO:0000256" key="3">
    <source>
        <dbReference type="ARBA" id="ARBA00022989"/>
    </source>
</evidence>
<feature type="transmembrane region" description="Helical" evidence="5">
    <location>
        <begin position="96"/>
        <end position="121"/>
    </location>
</feature>
<feature type="transmembrane region" description="Helical" evidence="5">
    <location>
        <begin position="335"/>
        <end position="357"/>
    </location>
</feature>
<evidence type="ECO:0000256" key="1">
    <source>
        <dbReference type="ARBA" id="ARBA00004141"/>
    </source>
</evidence>
<protein>
    <recommendedName>
        <fullName evidence="6">Amino acid transporter transmembrane domain-containing protein</fullName>
    </recommendedName>
</protein>
<dbReference type="PANTHER" id="PTHR22950:SF349">
    <property type="entry name" value="AMINO ACID TRANSPORTER TRANSMEMBRANE DOMAIN-CONTAINING PROTEIN"/>
    <property type="match status" value="1"/>
</dbReference>
<feature type="transmembrane region" description="Helical" evidence="5">
    <location>
        <begin position="192"/>
        <end position="210"/>
    </location>
</feature>
<feature type="transmembrane region" description="Helical" evidence="5">
    <location>
        <begin position="69"/>
        <end position="90"/>
    </location>
</feature>
<proteinExistence type="predicted"/>
<dbReference type="PANTHER" id="PTHR22950">
    <property type="entry name" value="AMINO ACID TRANSPORTER"/>
    <property type="match status" value="1"/>
</dbReference>
<keyword evidence="8" id="KW-1185">Reference proteome</keyword>
<evidence type="ECO:0000259" key="6">
    <source>
        <dbReference type="Pfam" id="PF01490"/>
    </source>
</evidence>
<feature type="transmembrane region" description="Helical" evidence="5">
    <location>
        <begin position="447"/>
        <end position="469"/>
    </location>
</feature>
<keyword evidence="4 5" id="KW-0472">Membrane</keyword>
<reference evidence="7" key="1">
    <citation type="submission" date="2021-12" db="EMBL/GenBank/DDBJ databases">
        <authorList>
            <person name="King R."/>
        </authorList>
    </citation>
    <scope>NUCLEOTIDE SEQUENCE</scope>
</reference>
<sequence length="482" mass="53921">MHQRRRIESLRSCKRAAFEAVSKIIIQPVGHAESVLDFRTARLPRFKPEGIDDFDPRDHREPKCPISNWMAYFNLIRTGFGAGMLGLPLAMSQAGIILGTFLMIIIGLLITHMHHTLLNCLNEISRQLRIPHVSYRYGFRIALLHGPAVCQFIGKRGPAIITTFMLLSQLGICTVFVAFTSDSLKDLMDWESANPALLALLVPYLLLEYFMKTLKIISYISLLGNVLNLIGLILVFYHIFKDPRKDFTTVVHNAMSLLFAFGIMLFNMSAISVVLTLDKALKNPKILTKKLGVLNIGMLVPTVVATIFSVLGYWAFGTMEENILRSLPYDDNVSIVAIGIYLLAVAFAYPIQCYPAIQIILETVKNRDMLDPPSESSLKIIETISRPCFVLLSFAVCYLAPFQAPIVAFVGHLCTTMLALVFPALMELCIRYPDDYGSYKIYLLKDLCIILGGIFTWTCGVVLSGYLIYIRVLSLSSPNATD</sequence>
<organism evidence="7 8">
    <name type="scientific">Chilo suppressalis</name>
    <name type="common">Asiatic rice borer moth</name>
    <dbReference type="NCBI Taxonomy" id="168631"/>
    <lineage>
        <taxon>Eukaryota</taxon>
        <taxon>Metazoa</taxon>
        <taxon>Ecdysozoa</taxon>
        <taxon>Arthropoda</taxon>
        <taxon>Hexapoda</taxon>
        <taxon>Insecta</taxon>
        <taxon>Pterygota</taxon>
        <taxon>Neoptera</taxon>
        <taxon>Endopterygota</taxon>
        <taxon>Lepidoptera</taxon>
        <taxon>Glossata</taxon>
        <taxon>Ditrysia</taxon>
        <taxon>Pyraloidea</taxon>
        <taxon>Crambidae</taxon>
        <taxon>Crambinae</taxon>
        <taxon>Chilo</taxon>
    </lineage>
</organism>
<dbReference type="Pfam" id="PF01490">
    <property type="entry name" value="Aa_trans"/>
    <property type="match status" value="1"/>
</dbReference>
<feature type="domain" description="Amino acid transporter transmembrane" evidence="6">
    <location>
        <begin position="66"/>
        <end position="461"/>
    </location>
</feature>
<dbReference type="EMBL" id="OU963912">
    <property type="protein sequence ID" value="CAH2984702.1"/>
    <property type="molecule type" value="Genomic_DNA"/>
</dbReference>
<feature type="transmembrane region" description="Helical" evidence="5">
    <location>
        <begin position="257"/>
        <end position="281"/>
    </location>
</feature>
<evidence type="ECO:0000256" key="2">
    <source>
        <dbReference type="ARBA" id="ARBA00022692"/>
    </source>
</evidence>
<keyword evidence="3 5" id="KW-1133">Transmembrane helix</keyword>
<dbReference type="Proteomes" id="UP001153292">
    <property type="component" value="Chromosome 19"/>
</dbReference>
<accession>A0ABN8L7Y6</accession>
<feature type="transmembrane region" description="Helical" evidence="5">
    <location>
        <begin position="159"/>
        <end position="180"/>
    </location>
</feature>
<gene>
    <name evidence="7" type="ORF">CHILSU_LOCUS4630</name>
</gene>
<evidence type="ECO:0000313" key="8">
    <source>
        <dbReference type="Proteomes" id="UP001153292"/>
    </source>
</evidence>